<proteinExistence type="predicted"/>
<feature type="region of interest" description="Disordered" evidence="1">
    <location>
        <begin position="50"/>
        <end position="70"/>
    </location>
</feature>
<dbReference type="EMBL" id="PVLQ01000046">
    <property type="protein sequence ID" value="PRD64808.1"/>
    <property type="molecule type" value="Genomic_DNA"/>
</dbReference>
<evidence type="ECO:0000256" key="1">
    <source>
        <dbReference type="SAM" id="MobiDB-lite"/>
    </source>
</evidence>
<reference evidence="2 3" key="1">
    <citation type="submission" date="2018-03" db="EMBL/GenBank/DDBJ databases">
        <title>Comparative genomics illustrates the genes involved in a hyperalkaliphilic mechanisms of Serpentinomonas isolated from highly-alkaline calcium-rich serpentinized springs.</title>
        <authorList>
            <person name="Suzuki S."/>
            <person name="Ishii S."/>
            <person name="Walworth N."/>
            <person name="Bird L."/>
            <person name="Kuenen J.G."/>
            <person name="Nealson K.H."/>
        </authorList>
    </citation>
    <scope>NUCLEOTIDE SEQUENCE [LARGE SCALE GENOMIC DNA]</scope>
    <source>
        <strain evidence="2 3">P1</strain>
    </source>
</reference>
<dbReference type="Proteomes" id="UP000238589">
    <property type="component" value="Unassembled WGS sequence"/>
</dbReference>
<accession>A0A2S9K2V3</accession>
<evidence type="ECO:0000313" key="3">
    <source>
        <dbReference type="Proteomes" id="UP000238589"/>
    </source>
</evidence>
<keyword evidence="3" id="KW-1185">Reference proteome</keyword>
<protein>
    <submittedName>
        <fullName evidence="2">Uncharacterized protein</fullName>
    </submittedName>
</protein>
<evidence type="ECO:0000313" key="2">
    <source>
        <dbReference type="EMBL" id="PRD64808.1"/>
    </source>
</evidence>
<gene>
    <name evidence="2" type="ORF">C6P64_12600</name>
</gene>
<comment type="caution">
    <text evidence="2">The sequence shown here is derived from an EMBL/GenBank/DDBJ whole genome shotgun (WGS) entry which is preliminary data.</text>
</comment>
<organism evidence="2 3">
    <name type="scientific">Malikia granosa</name>
    <dbReference type="NCBI Taxonomy" id="263067"/>
    <lineage>
        <taxon>Bacteria</taxon>
        <taxon>Pseudomonadati</taxon>
        <taxon>Pseudomonadota</taxon>
        <taxon>Betaproteobacteria</taxon>
        <taxon>Burkholderiales</taxon>
        <taxon>Comamonadaceae</taxon>
        <taxon>Malikia</taxon>
    </lineage>
</organism>
<dbReference type="RefSeq" id="WP_105748920.1">
    <property type="nucleotide sequence ID" value="NZ_PVLQ01000046.1"/>
</dbReference>
<name>A0A2S9K2V3_9BURK</name>
<dbReference type="AlphaFoldDB" id="A0A2S9K2V3"/>
<dbReference type="OrthoDB" id="8657519at2"/>
<dbReference type="NCBIfam" id="NF047331">
    <property type="entry name" value="phage_HTJ"/>
    <property type="match status" value="1"/>
</dbReference>
<sequence>MAFTSQDLAAIDAAIASGELSVRAADGKQITLRTMDELLKARDAIRAEMASATAARPRSYPRHQLADFSD</sequence>